<feature type="non-terminal residue" evidence="1">
    <location>
        <position position="1"/>
    </location>
</feature>
<organism evidence="1">
    <name type="scientific">marine sediment metagenome</name>
    <dbReference type="NCBI Taxonomy" id="412755"/>
    <lineage>
        <taxon>unclassified sequences</taxon>
        <taxon>metagenomes</taxon>
        <taxon>ecological metagenomes</taxon>
    </lineage>
</organism>
<dbReference type="EMBL" id="LAZR01033008">
    <property type="protein sequence ID" value="KKL49297.1"/>
    <property type="molecule type" value="Genomic_DNA"/>
</dbReference>
<sequence length="101" mass="11491">ELTGSVVKICGERFTEIVNTGGISVNGESLALDAALTEELYEAQQRQKSHMAEREYIIRGWEISFDLLESLLSEFTHEFKMQANAHDTIKVMAWIEKRTTV</sequence>
<dbReference type="AlphaFoldDB" id="A0A0F9FDW4"/>
<reference evidence="1" key="1">
    <citation type="journal article" date="2015" name="Nature">
        <title>Complex archaea that bridge the gap between prokaryotes and eukaryotes.</title>
        <authorList>
            <person name="Spang A."/>
            <person name="Saw J.H."/>
            <person name="Jorgensen S.L."/>
            <person name="Zaremba-Niedzwiedzka K."/>
            <person name="Martijn J."/>
            <person name="Lind A.E."/>
            <person name="van Eijk R."/>
            <person name="Schleper C."/>
            <person name="Guy L."/>
            <person name="Ettema T.J."/>
        </authorList>
    </citation>
    <scope>NUCLEOTIDE SEQUENCE</scope>
</reference>
<comment type="caution">
    <text evidence="1">The sequence shown here is derived from an EMBL/GenBank/DDBJ whole genome shotgun (WGS) entry which is preliminary data.</text>
</comment>
<protein>
    <submittedName>
        <fullName evidence="1">Uncharacterized protein</fullName>
    </submittedName>
</protein>
<name>A0A0F9FDW4_9ZZZZ</name>
<proteinExistence type="predicted"/>
<evidence type="ECO:0000313" key="1">
    <source>
        <dbReference type="EMBL" id="KKL49297.1"/>
    </source>
</evidence>
<accession>A0A0F9FDW4</accession>
<gene>
    <name evidence="1" type="ORF">LCGC14_2316950</name>
</gene>